<protein>
    <submittedName>
        <fullName evidence="1">Uncharacterized protein</fullName>
    </submittedName>
</protein>
<organism evidence="1">
    <name type="scientific">Rhizophora mucronata</name>
    <name type="common">Asiatic mangrove</name>
    <dbReference type="NCBI Taxonomy" id="61149"/>
    <lineage>
        <taxon>Eukaryota</taxon>
        <taxon>Viridiplantae</taxon>
        <taxon>Streptophyta</taxon>
        <taxon>Embryophyta</taxon>
        <taxon>Tracheophyta</taxon>
        <taxon>Spermatophyta</taxon>
        <taxon>Magnoliopsida</taxon>
        <taxon>eudicotyledons</taxon>
        <taxon>Gunneridae</taxon>
        <taxon>Pentapetalae</taxon>
        <taxon>rosids</taxon>
        <taxon>fabids</taxon>
        <taxon>Malpighiales</taxon>
        <taxon>Rhizophoraceae</taxon>
        <taxon>Rhizophora</taxon>
    </lineage>
</organism>
<name>A0A2P2R4S9_RHIMU</name>
<dbReference type="EMBL" id="GGEC01093716">
    <property type="protein sequence ID" value="MBX74200.1"/>
    <property type="molecule type" value="Transcribed_RNA"/>
</dbReference>
<dbReference type="AlphaFoldDB" id="A0A2P2R4S9"/>
<reference evidence="1" key="1">
    <citation type="submission" date="2018-02" db="EMBL/GenBank/DDBJ databases">
        <title>Rhizophora mucronata_Transcriptome.</title>
        <authorList>
            <person name="Meera S.P."/>
            <person name="Sreeshan A."/>
            <person name="Augustine A."/>
        </authorList>
    </citation>
    <scope>NUCLEOTIDE SEQUENCE</scope>
    <source>
        <tissue evidence="1">Leaf</tissue>
    </source>
</reference>
<evidence type="ECO:0000313" key="1">
    <source>
        <dbReference type="EMBL" id="MBX74200.1"/>
    </source>
</evidence>
<sequence>MANQSRSRRGTSLSEGPVLISAVDLGSETFDTRKR</sequence>
<accession>A0A2P2R4S9</accession>
<proteinExistence type="predicted"/>